<dbReference type="InterPro" id="IPR001245">
    <property type="entry name" value="Ser-Thr/Tyr_kinase_cat_dom"/>
</dbReference>
<dbReference type="Proteomes" id="UP000316726">
    <property type="component" value="Chromosome 14"/>
</dbReference>
<dbReference type="STRING" id="1764295.A0A5B8MYU4"/>
<feature type="compositionally biased region" description="Polar residues" evidence="13">
    <location>
        <begin position="55"/>
        <end position="65"/>
    </location>
</feature>
<evidence type="ECO:0000313" key="16">
    <source>
        <dbReference type="Proteomes" id="UP000316726"/>
    </source>
</evidence>
<dbReference type="CDD" id="cd13999">
    <property type="entry name" value="STKc_MAP3K-like"/>
    <property type="match status" value="1"/>
</dbReference>
<evidence type="ECO:0000256" key="3">
    <source>
        <dbReference type="ARBA" id="ARBA00012513"/>
    </source>
</evidence>
<dbReference type="Gene3D" id="1.10.510.10">
    <property type="entry name" value="Transferase(Phosphotransferase) domain 1"/>
    <property type="match status" value="1"/>
</dbReference>
<sequence length="915" mass="100491">MKRFMRWAGGGQGDSERRDSSSGRNTNPNTPSPNSNQYSYNAEGDAFAGHYSALAESQQDAQSSLPPDPYHQHYSQAQIFHHHRRTASRDSYDSFTKYGGTPNQSDNFLSDEEEYQTQLALAMSVSEQEAKQRDSMRDGLQPESLTDGTMSGKRATNAQELVEKYWYTRRVHCDESILDGFYDCVGNFDSVRGGELSPRGGRDPADRAGSRPSSRQSGSNLHKTTSKELPNLQRIQSDMVYLCASVEGMDERELLLVDRRVDEKIVALAKQAEAISSSGGSPKEKAIALGDLVVANMGGPTNGTDGVGYMRQRNKWLGSSHQAKDNAKSYVVKLGDLSCGMSRHRALLYKVLSEEVQGLGCQLVKGCFYYTDNDSDSLTGAPLLAEDEAKPAEGEGEPQLNLQATFAGLQLQAPTPPSAPEVDTSPYSVSVGKDCDNGSVVVQCDGDHYVVDLMSQPVELIQLPSSDKFDTLGCTRSSSRGALRSTLESGTSSLSDRSWVQQELEATSQLVSTIESLMRTNSMKDSGRDPGGKGTADPKGVQKSQSNRQHDALDELLKRNNRTSSSGEGSSNNSGTLSSGGGHVDMGTSTDTSKSDATQGGLPKNQGQAEGKEKDSAQTQLSIDIIKESVGVSDGDSQWNIKVEDVTFGDRVGIGSFGEVYRGMWRGTEVAVKKLIDQDITEESKQEFLGEVSIMRRLRHPNIVLFMGVITSRDNLAIVTEFLPRGSLFKLLHRSGIQLDLRRRLRMAEDVAKGMHYLHTCNPMIVHRDLKSPNLLVDRNWCVKVTDFGLSRMKHSTFLSTKSNAGTPEWMAPEVLRSEPANEKSDIYSYGIILYELITGKIPWEGLNAMQVVGAVAFQDKRLNVPEGIDEEVKELMQNCWRGDPSKRPSFEEILKALRVVIKRTPVPTRKVTPT</sequence>
<feature type="region of interest" description="Disordered" evidence="13">
    <location>
        <begin position="193"/>
        <end position="230"/>
    </location>
</feature>
<dbReference type="InterPro" id="IPR000719">
    <property type="entry name" value="Prot_kinase_dom"/>
</dbReference>
<feature type="binding site" evidence="12">
    <location>
        <position position="674"/>
    </location>
    <ligand>
        <name>ATP</name>
        <dbReference type="ChEBI" id="CHEBI:30616"/>
    </ligand>
</feature>
<feature type="region of interest" description="Disordered" evidence="13">
    <location>
        <begin position="1"/>
        <end position="108"/>
    </location>
</feature>
<feature type="region of interest" description="Disordered" evidence="13">
    <location>
        <begin position="124"/>
        <end position="154"/>
    </location>
</feature>
<dbReference type="AlphaFoldDB" id="A0A5B8MYU4"/>
<evidence type="ECO:0000256" key="12">
    <source>
        <dbReference type="PROSITE-ProRule" id="PRU10141"/>
    </source>
</evidence>
<name>A0A5B8MYU4_9CHLO</name>
<evidence type="ECO:0000256" key="1">
    <source>
        <dbReference type="ARBA" id="ARBA00004370"/>
    </source>
</evidence>
<dbReference type="OrthoDB" id="339325at2759"/>
<dbReference type="PANTHER" id="PTHR44329:SF298">
    <property type="entry name" value="MIXED LINEAGE KINASE DOMAIN-LIKE PROTEIN"/>
    <property type="match status" value="1"/>
</dbReference>
<dbReference type="InterPro" id="IPR055164">
    <property type="entry name" value="EDR1/CTR1/ARMC3-like_pept-like"/>
</dbReference>
<keyword evidence="7 15" id="KW-0418">Kinase</keyword>
<feature type="compositionally biased region" description="Low complexity" evidence="13">
    <location>
        <begin position="562"/>
        <end position="577"/>
    </location>
</feature>
<dbReference type="InterPro" id="IPR008271">
    <property type="entry name" value="Ser/Thr_kinase_AS"/>
</dbReference>
<dbReference type="SMART" id="SM00220">
    <property type="entry name" value="S_TKc"/>
    <property type="match status" value="1"/>
</dbReference>
<dbReference type="InterPro" id="IPR011009">
    <property type="entry name" value="Kinase-like_dom_sf"/>
</dbReference>
<feature type="domain" description="Protein kinase" evidence="14">
    <location>
        <begin position="646"/>
        <end position="902"/>
    </location>
</feature>
<evidence type="ECO:0000256" key="8">
    <source>
        <dbReference type="ARBA" id="ARBA00022840"/>
    </source>
</evidence>
<evidence type="ECO:0000256" key="11">
    <source>
        <dbReference type="ARBA" id="ARBA00048679"/>
    </source>
</evidence>
<organism evidence="15 16">
    <name type="scientific">Chloropicon primus</name>
    <dbReference type="NCBI Taxonomy" id="1764295"/>
    <lineage>
        <taxon>Eukaryota</taxon>
        <taxon>Viridiplantae</taxon>
        <taxon>Chlorophyta</taxon>
        <taxon>Chloropicophyceae</taxon>
        <taxon>Chloropicales</taxon>
        <taxon>Chloropicaceae</taxon>
        <taxon>Chloropicon</taxon>
    </lineage>
</organism>
<evidence type="ECO:0000259" key="14">
    <source>
        <dbReference type="PROSITE" id="PS50011"/>
    </source>
</evidence>
<feature type="region of interest" description="Disordered" evidence="13">
    <location>
        <begin position="476"/>
        <end position="497"/>
    </location>
</feature>
<keyword evidence="8 12" id="KW-0067">ATP-binding</keyword>
<keyword evidence="9" id="KW-0472">Membrane</keyword>
<dbReference type="SUPFAM" id="SSF56112">
    <property type="entry name" value="Protein kinase-like (PK-like)"/>
    <property type="match status" value="1"/>
</dbReference>
<feature type="region of interest" description="Disordered" evidence="13">
    <location>
        <begin position="519"/>
        <end position="618"/>
    </location>
</feature>
<comment type="catalytic activity">
    <reaction evidence="10">
        <text>L-threonyl-[protein] + ATP = O-phospho-L-threonyl-[protein] + ADP + H(+)</text>
        <dbReference type="Rhea" id="RHEA:46608"/>
        <dbReference type="Rhea" id="RHEA-COMP:11060"/>
        <dbReference type="Rhea" id="RHEA-COMP:11605"/>
        <dbReference type="ChEBI" id="CHEBI:15378"/>
        <dbReference type="ChEBI" id="CHEBI:30013"/>
        <dbReference type="ChEBI" id="CHEBI:30616"/>
        <dbReference type="ChEBI" id="CHEBI:61977"/>
        <dbReference type="ChEBI" id="CHEBI:456216"/>
        <dbReference type="EC" id="2.7.11.1"/>
    </reaction>
</comment>
<dbReference type="PROSITE" id="PS00107">
    <property type="entry name" value="PROTEIN_KINASE_ATP"/>
    <property type="match status" value="1"/>
</dbReference>
<comment type="subcellular location">
    <subcellularLocation>
        <location evidence="1">Membrane</location>
    </subcellularLocation>
</comment>
<dbReference type="FunFam" id="3.30.200.20:FF:000060">
    <property type="entry name" value="Serine/threonine-protein kinase isoform 1"/>
    <property type="match status" value="1"/>
</dbReference>
<dbReference type="Pfam" id="PF07714">
    <property type="entry name" value="PK_Tyr_Ser-Thr"/>
    <property type="match status" value="1"/>
</dbReference>
<dbReference type="InterPro" id="IPR051681">
    <property type="entry name" value="Ser/Thr_Kinases-Pseudokinases"/>
</dbReference>
<evidence type="ECO:0000256" key="9">
    <source>
        <dbReference type="ARBA" id="ARBA00023136"/>
    </source>
</evidence>
<feature type="compositionally biased region" description="Polar residues" evidence="13">
    <location>
        <begin position="211"/>
        <end position="223"/>
    </location>
</feature>
<evidence type="ECO:0000313" key="15">
    <source>
        <dbReference type="EMBL" id="QDZ24812.1"/>
    </source>
</evidence>
<protein>
    <recommendedName>
        <fullName evidence="3">non-specific serine/threonine protein kinase</fullName>
        <ecNumber evidence="3">2.7.11.1</ecNumber>
    </recommendedName>
</protein>
<keyword evidence="4 15" id="KW-0723">Serine/threonine-protein kinase</keyword>
<dbReference type="PROSITE" id="PS00108">
    <property type="entry name" value="PROTEIN_KINASE_ST"/>
    <property type="match status" value="1"/>
</dbReference>
<dbReference type="InterPro" id="IPR017441">
    <property type="entry name" value="Protein_kinase_ATP_BS"/>
</dbReference>
<feature type="compositionally biased region" description="Basic and acidic residues" evidence="13">
    <location>
        <begin position="548"/>
        <end position="558"/>
    </location>
</feature>
<feature type="compositionally biased region" description="Low complexity" evidence="13">
    <location>
        <begin position="22"/>
        <end position="41"/>
    </location>
</feature>
<accession>A0A5B8MYU4</accession>
<dbReference type="PROSITE" id="PS50011">
    <property type="entry name" value="PROTEIN_KINASE_DOM"/>
    <property type="match status" value="1"/>
</dbReference>
<dbReference type="Gene3D" id="3.30.200.20">
    <property type="entry name" value="Phosphorylase Kinase, domain 1"/>
    <property type="match status" value="1"/>
</dbReference>
<evidence type="ECO:0000256" key="6">
    <source>
        <dbReference type="ARBA" id="ARBA00022741"/>
    </source>
</evidence>
<dbReference type="EC" id="2.7.11.1" evidence="3"/>
<feature type="compositionally biased region" description="Basic and acidic residues" evidence="13">
    <location>
        <begin position="128"/>
        <end position="137"/>
    </location>
</feature>
<reference evidence="15 16" key="1">
    <citation type="submission" date="2018-07" db="EMBL/GenBank/DDBJ databases">
        <title>The complete nuclear genome of the prasinophyte Chloropicon primus (CCMP1205).</title>
        <authorList>
            <person name="Pombert J.-F."/>
            <person name="Otis C."/>
            <person name="Turmel M."/>
            <person name="Lemieux C."/>
        </authorList>
    </citation>
    <scope>NUCLEOTIDE SEQUENCE [LARGE SCALE GENOMIC DNA]</scope>
    <source>
        <strain evidence="15 16">CCMP1205</strain>
    </source>
</reference>
<keyword evidence="5" id="KW-0808">Transferase</keyword>
<feature type="compositionally biased region" description="Polar residues" evidence="13">
    <location>
        <begin position="143"/>
        <end position="154"/>
    </location>
</feature>
<keyword evidence="16" id="KW-1185">Reference proteome</keyword>
<evidence type="ECO:0000256" key="5">
    <source>
        <dbReference type="ARBA" id="ARBA00022679"/>
    </source>
</evidence>
<dbReference type="PANTHER" id="PTHR44329">
    <property type="entry name" value="SERINE/THREONINE-PROTEIN KINASE TNNI3K-RELATED"/>
    <property type="match status" value="1"/>
</dbReference>
<evidence type="ECO:0000256" key="7">
    <source>
        <dbReference type="ARBA" id="ARBA00022777"/>
    </source>
</evidence>
<dbReference type="GO" id="GO:0016020">
    <property type="term" value="C:membrane"/>
    <property type="evidence" value="ECO:0007669"/>
    <property type="project" value="UniProtKB-SubCell"/>
</dbReference>
<keyword evidence="6 12" id="KW-0547">Nucleotide-binding</keyword>
<evidence type="ECO:0000256" key="4">
    <source>
        <dbReference type="ARBA" id="ARBA00022527"/>
    </source>
</evidence>
<evidence type="ECO:0000256" key="10">
    <source>
        <dbReference type="ARBA" id="ARBA00047899"/>
    </source>
</evidence>
<evidence type="ECO:0000256" key="2">
    <source>
        <dbReference type="ARBA" id="ARBA00010507"/>
    </source>
</evidence>
<dbReference type="EMBL" id="CP031047">
    <property type="protein sequence ID" value="QDZ24812.1"/>
    <property type="molecule type" value="Genomic_DNA"/>
</dbReference>
<evidence type="ECO:0000256" key="13">
    <source>
        <dbReference type="SAM" id="MobiDB-lite"/>
    </source>
</evidence>
<comment type="similarity">
    <text evidence="2">Belongs to the protein kinase superfamily. TKL Ser/Thr protein kinase family. RAF subfamily.</text>
</comment>
<proteinExistence type="inferred from homology"/>
<feature type="compositionally biased region" description="Polar residues" evidence="13">
    <location>
        <begin position="587"/>
        <end position="598"/>
    </location>
</feature>
<dbReference type="FunFam" id="1.10.510.10:FF:000476">
    <property type="entry name" value="PAS domain-containing protein tyrosine kinase family protein"/>
    <property type="match status" value="1"/>
</dbReference>
<gene>
    <name evidence="15" type="ORF">A3770_14p73300</name>
</gene>
<dbReference type="GO" id="GO:0004674">
    <property type="term" value="F:protein serine/threonine kinase activity"/>
    <property type="evidence" value="ECO:0007669"/>
    <property type="project" value="UniProtKB-KW"/>
</dbReference>
<feature type="compositionally biased region" description="Basic and acidic residues" evidence="13">
    <location>
        <begin position="200"/>
        <end position="209"/>
    </location>
</feature>
<comment type="catalytic activity">
    <reaction evidence="11">
        <text>L-seryl-[protein] + ATP = O-phospho-L-seryl-[protein] + ADP + H(+)</text>
        <dbReference type="Rhea" id="RHEA:17989"/>
        <dbReference type="Rhea" id="RHEA-COMP:9863"/>
        <dbReference type="Rhea" id="RHEA-COMP:11604"/>
        <dbReference type="ChEBI" id="CHEBI:15378"/>
        <dbReference type="ChEBI" id="CHEBI:29999"/>
        <dbReference type="ChEBI" id="CHEBI:30616"/>
        <dbReference type="ChEBI" id="CHEBI:83421"/>
        <dbReference type="ChEBI" id="CHEBI:456216"/>
        <dbReference type="EC" id="2.7.11.1"/>
    </reaction>
</comment>
<dbReference type="PRINTS" id="PR00109">
    <property type="entry name" value="TYRKINASE"/>
</dbReference>
<dbReference type="Pfam" id="PF14381">
    <property type="entry name" value="EDR1_CTR1_ARMC3_pept"/>
    <property type="match status" value="1"/>
</dbReference>
<dbReference type="GO" id="GO:0005524">
    <property type="term" value="F:ATP binding"/>
    <property type="evidence" value="ECO:0007669"/>
    <property type="project" value="UniProtKB-UniRule"/>
</dbReference>